<dbReference type="Proteomes" id="UP001419084">
    <property type="component" value="Unassembled WGS sequence"/>
</dbReference>
<sequence>MKIIDAMGKACPVPVVLAKKAAAELALEGGELQVLVDNQPACDNLRSMAEGKGYTVREEKIEPGSYRVTIGVPVQEQMKEQMQVQSVGEQNPVKREESGLVVVISKDSMGQGSEELGKILIKGFLFSLTQLKTPPKVVLFFNSGVLLTVEGSNTLDDLRELEQAGTQIEICGTCADYYSVKDSVGVGKIVNMMTITERMAFAGSVINI</sequence>
<dbReference type="SUPFAM" id="SSF64307">
    <property type="entry name" value="SirA-like"/>
    <property type="match status" value="1"/>
</dbReference>
<dbReference type="InterPro" id="IPR001455">
    <property type="entry name" value="TusA-like"/>
</dbReference>
<feature type="domain" description="UPF0033" evidence="1">
    <location>
        <begin position="2"/>
        <end position="70"/>
    </location>
</feature>
<dbReference type="NCBIfam" id="TIGR03527">
    <property type="entry name" value="selenium_YedF"/>
    <property type="match status" value="1"/>
</dbReference>
<reference evidence="3 4" key="1">
    <citation type="submission" date="2018-07" db="EMBL/GenBank/DDBJ databases">
        <title>New species, Clostridium PI-S10-A1B.</title>
        <authorList>
            <person name="Krishna G."/>
            <person name="Summeta K."/>
            <person name="Shikha S."/>
            <person name="Prabhu P.B."/>
            <person name="Suresh K."/>
        </authorList>
    </citation>
    <scope>NUCLEOTIDE SEQUENCE [LARGE SCALE GENOMIC DNA]</scope>
    <source>
        <strain evidence="3 4">PI-S10-A1B</strain>
    </source>
</reference>
<gene>
    <name evidence="3" type="primary">yedF</name>
    <name evidence="3" type="ORF">DS742_06695</name>
    <name evidence="2" type="ORF">LAD12857_03100</name>
</gene>
<dbReference type="InterPro" id="IPR027396">
    <property type="entry name" value="DsrEFH-like"/>
</dbReference>
<keyword evidence="5" id="KW-1185">Reference proteome</keyword>
<evidence type="ECO:0000313" key="3">
    <source>
        <dbReference type="EMBL" id="RFZ79714.1"/>
    </source>
</evidence>
<reference evidence="2 5" key="2">
    <citation type="journal article" date="2024" name="Int. J. Syst. Evol. Microbiol.">
        <title>Lacrimispora brassicae sp. nov. isolated from fermented cabbage, and proposal of Clostridium indicum Gundawar et al. 2019 and Clostridium methoxybenzovorans Mechichi et al. 1999 as heterotypic synonyms of Lacrimispora amygdalina (Parshina et al. 2003) Haas and Blanchard 2020 and Lacrimispora indolis (McClung and McCoy 1957) Haas and Blanchard 2020, respectively.</title>
        <authorList>
            <person name="Kobayashi H."/>
            <person name="Tanizawa Y."/>
            <person name="Sakamoto M."/>
            <person name="Ohkuma M."/>
            <person name="Tohno M."/>
        </authorList>
    </citation>
    <scope>NUCLEOTIDE SEQUENCE [LARGE SCALE GENOMIC DNA]</scope>
    <source>
        <strain evidence="2 5">DSM 12857</strain>
    </source>
</reference>
<dbReference type="Pfam" id="PF01206">
    <property type="entry name" value="TusA"/>
    <property type="match status" value="1"/>
</dbReference>
<name>A0A3E2NFF0_9FIRM</name>
<evidence type="ECO:0000259" key="1">
    <source>
        <dbReference type="Pfam" id="PF01206"/>
    </source>
</evidence>
<accession>A0A3E2NFF0</accession>
<evidence type="ECO:0000313" key="5">
    <source>
        <dbReference type="Proteomes" id="UP001419084"/>
    </source>
</evidence>
<dbReference type="SUPFAM" id="SSF75169">
    <property type="entry name" value="DsrEFH-like"/>
    <property type="match status" value="1"/>
</dbReference>
<dbReference type="Proteomes" id="UP000260680">
    <property type="component" value="Unassembled WGS sequence"/>
</dbReference>
<dbReference type="EMBL" id="BRPJ01000004">
    <property type="protein sequence ID" value="GLB28387.1"/>
    <property type="molecule type" value="Genomic_DNA"/>
</dbReference>
<dbReference type="RefSeq" id="WP_117416221.1">
    <property type="nucleotide sequence ID" value="NZ_BRPJ01000004.1"/>
</dbReference>
<dbReference type="EMBL" id="QOHO01000019">
    <property type="protein sequence ID" value="RFZ79714.1"/>
    <property type="molecule type" value="Genomic_DNA"/>
</dbReference>
<dbReference type="OrthoDB" id="9801500at2"/>
<dbReference type="InterPro" id="IPR019870">
    <property type="entry name" value="Se_metab_YedF"/>
</dbReference>
<evidence type="ECO:0000313" key="4">
    <source>
        <dbReference type="Proteomes" id="UP000260680"/>
    </source>
</evidence>
<evidence type="ECO:0000313" key="2">
    <source>
        <dbReference type="EMBL" id="GLB28387.1"/>
    </source>
</evidence>
<organism evidence="3 4">
    <name type="scientific">Lacrimispora amygdalina</name>
    <dbReference type="NCBI Taxonomy" id="253257"/>
    <lineage>
        <taxon>Bacteria</taxon>
        <taxon>Bacillati</taxon>
        <taxon>Bacillota</taxon>
        <taxon>Clostridia</taxon>
        <taxon>Lachnospirales</taxon>
        <taxon>Lachnospiraceae</taxon>
        <taxon>Lacrimispora</taxon>
    </lineage>
</organism>
<proteinExistence type="predicted"/>
<dbReference type="InterPro" id="IPR036868">
    <property type="entry name" value="TusA-like_sf"/>
</dbReference>
<protein>
    <submittedName>
        <fullName evidence="3">Sulfurtransferase-like selenium metabolism protein YedF</fullName>
    </submittedName>
</protein>
<dbReference type="Gene3D" id="3.30.110.40">
    <property type="entry name" value="TusA-like domain"/>
    <property type="match status" value="1"/>
</dbReference>
<dbReference type="AlphaFoldDB" id="A0A3E2NFF0"/>
<comment type="caution">
    <text evidence="3">The sequence shown here is derived from an EMBL/GenBank/DDBJ whole genome shotgun (WGS) entry which is preliminary data.</text>
</comment>